<evidence type="ECO:0000259" key="5">
    <source>
        <dbReference type="PROSITE" id="PS50983"/>
    </source>
</evidence>
<dbReference type="Gene3D" id="3.40.50.1980">
    <property type="entry name" value="Nitrogenase molybdenum iron protein domain"/>
    <property type="match status" value="2"/>
</dbReference>
<dbReference type="GO" id="GO:0003700">
    <property type="term" value="F:DNA-binding transcription factor activity"/>
    <property type="evidence" value="ECO:0007669"/>
    <property type="project" value="InterPro"/>
</dbReference>
<keyword evidence="2" id="KW-0238">DNA-binding</keyword>
<dbReference type="InterPro" id="IPR018062">
    <property type="entry name" value="HTH_AraC-typ_CS"/>
</dbReference>
<sequence>MVIIYDEAKLWMVTRNKERTMTMNIEEYGALWEHITIRLLDIRIMTVNISKDPSTWTLPSNAFLLVTNGKGKILLGQAMHQIKGTYILHASKGTRLDCLVKSPMEIHMLSYSSLEPEKANTESSLTNTGSDSLQVSFGFEPMHPLPLIEIMQLIYRQWNELQSAGRIQTKALFYQWLAEMLKQMQEQRKNRTKLDRVDQAVRYLTRHYGEPLKMEQVADMLDCSPRYLNQLFQLQLNTSPSRVLSQIRMEQALKLLVSTKGTLQEIAERVGYENGYTLSRYFKKHYGVSPGDYRKRRDSSIPNSTPNIFQPHALQKSHYSEWSQRTVSLVEANQTRPAQENTDLTGVQARKSSASAVPGARTRMFATGSGEIRIPEKPSRVVVDWHLGEVLALGVTPLGAPHSLIESNQMLGPYICDQVQDIGNHNFISIEKVVELEPDLIITWNHAANASYARIAPTVVYGGSGYGSVEEGVREMGRILNRHIEAETWIKEYGRRVHSIRQTITDKFSTEKTFTVIDPNWGEHITLVGDTGTRGGKAAYGLLNLKPAAKVRQELLEPGLEYLDVVRSAVGGYLEDYLLVLDNGPSHGSDEQSTVKPWQKSIETDHCRIINLDWNRYFLSDPLSAVLQAEEMAERIMTHELSLTQ</sequence>
<dbReference type="InterPro" id="IPR009057">
    <property type="entry name" value="Homeodomain-like_sf"/>
</dbReference>
<dbReference type="SUPFAM" id="SSF46689">
    <property type="entry name" value="Homeodomain-like"/>
    <property type="match status" value="2"/>
</dbReference>
<reference evidence="6 7" key="1">
    <citation type="journal article" date="2019" name="J. Ind. Microbiol. Biotechnol.">
        <title>Paenibacillus amylolyticus 27C64 has a diverse set of carbohydrate-active enzymes and complete pectin deconstruction system.</title>
        <authorList>
            <person name="Keggi C."/>
            <person name="Doran-Peterson J."/>
        </authorList>
    </citation>
    <scope>NUCLEOTIDE SEQUENCE [LARGE SCALE GENOMIC DNA]</scope>
    <source>
        <strain evidence="6 7">27C64</strain>
    </source>
</reference>
<dbReference type="PANTHER" id="PTHR43280">
    <property type="entry name" value="ARAC-FAMILY TRANSCRIPTIONAL REGULATOR"/>
    <property type="match status" value="1"/>
</dbReference>
<dbReference type="PROSITE" id="PS01124">
    <property type="entry name" value="HTH_ARAC_FAMILY_2"/>
    <property type="match status" value="1"/>
</dbReference>
<dbReference type="PROSITE" id="PS50983">
    <property type="entry name" value="FE_B12_PBP"/>
    <property type="match status" value="1"/>
</dbReference>
<evidence type="ECO:0000259" key="4">
    <source>
        <dbReference type="PROSITE" id="PS01124"/>
    </source>
</evidence>
<dbReference type="Pfam" id="PF01497">
    <property type="entry name" value="Peripla_BP_2"/>
    <property type="match status" value="1"/>
</dbReference>
<comment type="caution">
    <text evidence="6">The sequence shown here is derived from an EMBL/GenBank/DDBJ whole genome shotgun (WGS) entry which is preliminary data.</text>
</comment>
<dbReference type="Proteomes" id="UP000323664">
    <property type="component" value="Unassembled WGS sequence"/>
</dbReference>
<organism evidence="6 7">
    <name type="scientific">Paenibacillus amylolyticus</name>
    <dbReference type="NCBI Taxonomy" id="1451"/>
    <lineage>
        <taxon>Bacteria</taxon>
        <taxon>Bacillati</taxon>
        <taxon>Bacillota</taxon>
        <taxon>Bacilli</taxon>
        <taxon>Bacillales</taxon>
        <taxon>Paenibacillaceae</taxon>
        <taxon>Paenibacillus</taxon>
    </lineage>
</organism>
<dbReference type="InterPro" id="IPR002491">
    <property type="entry name" value="ABC_transptr_periplasmic_BD"/>
</dbReference>
<gene>
    <name evidence="6" type="ORF">EC604_02970</name>
</gene>
<dbReference type="EMBL" id="RIAS01000001">
    <property type="protein sequence ID" value="KAA8782807.1"/>
    <property type="molecule type" value="Genomic_DNA"/>
</dbReference>
<accession>A0A5M9WMJ8</accession>
<dbReference type="Gene3D" id="1.10.10.60">
    <property type="entry name" value="Homeodomain-like"/>
    <property type="match status" value="1"/>
</dbReference>
<evidence type="ECO:0000313" key="6">
    <source>
        <dbReference type="EMBL" id="KAA8782807.1"/>
    </source>
</evidence>
<evidence type="ECO:0000256" key="2">
    <source>
        <dbReference type="ARBA" id="ARBA00023125"/>
    </source>
</evidence>
<dbReference type="SMART" id="SM00342">
    <property type="entry name" value="HTH_ARAC"/>
    <property type="match status" value="1"/>
</dbReference>
<protein>
    <submittedName>
        <fullName evidence="6">Helix-turn-helix domain-containing protein</fullName>
    </submittedName>
</protein>
<keyword evidence="3" id="KW-0804">Transcription</keyword>
<dbReference type="PANTHER" id="PTHR43280:SF2">
    <property type="entry name" value="HTH-TYPE TRANSCRIPTIONAL REGULATOR EXSA"/>
    <property type="match status" value="1"/>
</dbReference>
<dbReference type="InterPro" id="IPR018060">
    <property type="entry name" value="HTH_AraC"/>
</dbReference>
<keyword evidence="1" id="KW-0805">Transcription regulation</keyword>
<dbReference type="AlphaFoldDB" id="A0A5M9WMJ8"/>
<feature type="domain" description="Fe/B12 periplasmic-binding" evidence="5">
    <location>
        <begin position="378"/>
        <end position="640"/>
    </location>
</feature>
<evidence type="ECO:0000256" key="3">
    <source>
        <dbReference type="ARBA" id="ARBA00023163"/>
    </source>
</evidence>
<dbReference type="GO" id="GO:0043565">
    <property type="term" value="F:sequence-specific DNA binding"/>
    <property type="evidence" value="ECO:0007669"/>
    <property type="project" value="InterPro"/>
</dbReference>
<evidence type="ECO:0000256" key="1">
    <source>
        <dbReference type="ARBA" id="ARBA00023015"/>
    </source>
</evidence>
<dbReference type="SUPFAM" id="SSF53807">
    <property type="entry name" value="Helical backbone' metal receptor"/>
    <property type="match status" value="1"/>
</dbReference>
<evidence type="ECO:0000313" key="7">
    <source>
        <dbReference type="Proteomes" id="UP000323664"/>
    </source>
</evidence>
<feature type="domain" description="HTH araC/xylS-type" evidence="4">
    <location>
        <begin position="198"/>
        <end position="296"/>
    </location>
</feature>
<proteinExistence type="predicted"/>
<dbReference type="PROSITE" id="PS00041">
    <property type="entry name" value="HTH_ARAC_FAMILY_1"/>
    <property type="match status" value="1"/>
</dbReference>
<name>A0A5M9WMJ8_PAEAM</name>
<dbReference type="Pfam" id="PF12833">
    <property type="entry name" value="HTH_18"/>
    <property type="match status" value="1"/>
</dbReference>